<feature type="transmembrane region" description="Helical" evidence="2">
    <location>
        <begin position="699"/>
        <end position="722"/>
    </location>
</feature>
<name>K1VNG7_TRIAC</name>
<feature type="region of interest" description="Disordered" evidence="1">
    <location>
        <begin position="451"/>
        <end position="478"/>
    </location>
</feature>
<keyword evidence="5" id="KW-1185">Reference proteome</keyword>
<feature type="transmembrane region" description="Helical" evidence="2">
    <location>
        <begin position="146"/>
        <end position="166"/>
    </location>
</feature>
<feature type="domain" description="MHYT" evidence="3">
    <location>
        <begin position="638"/>
        <end position="684"/>
    </location>
</feature>
<feature type="transmembrane region" description="Helical" evidence="2">
    <location>
        <begin position="662"/>
        <end position="687"/>
    </location>
</feature>
<feature type="region of interest" description="Disordered" evidence="1">
    <location>
        <begin position="1228"/>
        <end position="1325"/>
    </location>
</feature>
<feature type="compositionally biased region" description="Pro residues" evidence="1">
    <location>
        <begin position="1246"/>
        <end position="1264"/>
    </location>
</feature>
<comment type="caution">
    <text evidence="4">The sequence shown here is derived from an EMBL/GenBank/DDBJ whole genome shotgun (WGS) entry which is preliminary data.</text>
</comment>
<dbReference type="InterPro" id="IPR005330">
    <property type="entry name" value="MHYT_dom"/>
</dbReference>
<sequence>MQPVASSSKMRLPRRPARIAASTATFVLALTAPYLAAARPLPDSSTATDPAATATLPTLLHPTPFASPSQHSPPSTLTESALLATLRGLQRLVQISDGFLQQSANPDWPDMDMSRMPEAQAVVNALPKNLNFPKGFVVLEQEMTPGFIVLSYFISLVGSLCTLELLIRRTSNRGLSNIAFLTAAGICFGAVSTFAMHFVGNQALALYHPLDPKRHALYLTYSAGYTVLSMVASCLAMIFAFFVMGTDVSLGSRPRIFRRRNSLELRRHETIERWKAQRPHLKATNVDTIFAQAGMSGGWSLSSQTPSTTRRTWYQKLLGRDAPPESRFGDFEDDDVLDESSLVKRDKDLDELNFRLGREAVRAELDRRQILGAAQLPATESPGTTPNTSLRGMPMHMTMGLGGTSAFPKSPLAPYYSAEDTALGTINSTRSRTPPSPMNELFATSYQFPPRSTPHPVDSQTHLIPKSDGSTSSLMSSVPTFPRPYAPILESTTPAQIYAPPQHIATGRRSSYPALAATPLPRAPPTTALARIQSLPENDADSNGGPYRDSSESSKDNQANGSGSDENTIDLHIDHLDHVLYDDEPFRLRKVGWREELRDKIQAGAPLTKRERALRFFGLDIVTLSDIVKVVLTGTFAGWGVAAMHYVGQISINDIPYIGYRVAYVVGSVVIASGAVCVALYIMFIMLRPKLKHSWVSKIVVGLILAGAVCGMHYTAMMGTIYGWEADKRPDKGAESSANKRAITGLVAALAFVACLGVATFILVNSIRDRKERARRRRIVVASVLLDEQGRMLVSAIDGLLPMCDIASLTPRDVKKKNQKNVHDQLDLTTANDAFVQSLKMSWSWRNPFWSAMNPFASVTDLLTGNSTDDMSTEMSGLGFSHPTLGRRPSTFTNAESVVSGHSQPTQRLSVARFLERFALAATQLSVRLTGQQNGIGRLGVLYDHILTTGWVNLSKNERVSKGQLIFLVRRISSVREKSDLLSRHFIFAPPSAVATALHKTLSTPYNNVMPLLEDMRGFVDTSMRMTLRPNTLYAGVVVVQATPFDGLRILLDKQNRSQLPMREVCTFSTLSGLPVNATRDEVLSGTLEEIGEAASWLEGMTLLSVISRNMNPEGTRVGGPRVGRLLSALERAIIPLMDDLLSQDDMAYILPRLQLHPLLVPLTPATPGVNGHPGWAAPHMLVFYANYDFAVRSFAEEWAPFSLFRAQNECVMASKINRLERAAEAAAALQRTTPRAPSPTLLPGTPLPPFSPLPAASPLPPGTPTDVAAKYNSGRRPSKVQFQEPDPRDAPSPVPTNSDTVSSRERPAPRRSSLARTAVMSSTAESPMIGVGVWDPNWLVHLLRTHLRAEPEMIGKETEQEPAMTMAISV</sequence>
<dbReference type="InParanoid" id="K1VNG7"/>
<evidence type="ECO:0000256" key="1">
    <source>
        <dbReference type="SAM" id="MobiDB-lite"/>
    </source>
</evidence>
<feature type="transmembrane region" description="Helical" evidence="2">
    <location>
        <begin position="219"/>
        <end position="250"/>
    </location>
</feature>
<evidence type="ECO:0000256" key="2">
    <source>
        <dbReference type="SAM" id="Phobius"/>
    </source>
</evidence>
<dbReference type="eggNOG" id="ENOG502QTP5">
    <property type="taxonomic scope" value="Eukaryota"/>
</dbReference>
<keyword evidence="2" id="KW-0472">Membrane</keyword>
<dbReference type="PANTHER" id="PTHR35152:SF1">
    <property type="entry name" value="DOMAIN SIGNALLING PROTEIN, PUTATIVE (AFU_ORTHOLOGUE AFUA_5G11310)-RELATED"/>
    <property type="match status" value="1"/>
</dbReference>
<evidence type="ECO:0000313" key="4">
    <source>
        <dbReference type="EMBL" id="EKD01012.1"/>
    </source>
</evidence>
<protein>
    <recommendedName>
        <fullName evidence="3">MHYT domain-containing protein</fullName>
    </recommendedName>
</protein>
<feature type="compositionally biased region" description="Polar residues" evidence="1">
    <location>
        <begin position="458"/>
        <end position="478"/>
    </location>
</feature>
<dbReference type="HOGENOM" id="CLU_003283_0_0_1"/>
<reference evidence="4 5" key="1">
    <citation type="journal article" date="2012" name="Eukaryot. Cell">
        <title>Genome sequence of the Trichosporon asahii environmental strain CBS 8904.</title>
        <authorList>
            <person name="Yang R.Y."/>
            <person name="Li H.T."/>
            <person name="Zhu H."/>
            <person name="Zhou G.P."/>
            <person name="Wang M."/>
            <person name="Wang L."/>
        </authorList>
    </citation>
    <scope>NUCLEOTIDE SEQUENCE [LARGE SCALE GENOMIC DNA]</scope>
    <source>
        <strain evidence="4 5">CBS 8904</strain>
    </source>
</reference>
<keyword evidence="2" id="KW-0812">Transmembrane</keyword>
<evidence type="ECO:0000313" key="5">
    <source>
        <dbReference type="Proteomes" id="UP000006757"/>
    </source>
</evidence>
<dbReference type="OrthoDB" id="264015at2759"/>
<organism evidence="4 5">
    <name type="scientific">Trichosporon asahii var. asahii (strain CBS 8904)</name>
    <name type="common">Yeast</name>
    <dbReference type="NCBI Taxonomy" id="1220162"/>
    <lineage>
        <taxon>Eukaryota</taxon>
        <taxon>Fungi</taxon>
        <taxon>Dikarya</taxon>
        <taxon>Basidiomycota</taxon>
        <taxon>Agaricomycotina</taxon>
        <taxon>Tremellomycetes</taxon>
        <taxon>Trichosporonales</taxon>
        <taxon>Trichosporonaceae</taxon>
        <taxon>Trichosporon</taxon>
    </lineage>
</organism>
<dbReference type="Pfam" id="PF03707">
    <property type="entry name" value="MHYT"/>
    <property type="match status" value="1"/>
</dbReference>
<evidence type="ECO:0000259" key="3">
    <source>
        <dbReference type="Pfam" id="PF03707"/>
    </source>
</evidence>
<feature type="compositionally biased region" description="Polar residues" evidence="1">
    <location>
        <begin position="556"/>
        <end position="566"/>
    </location>
</feature>
<dbReference type="EMBL" id="AMBO01000328">
    <property type="protein sequence ID" value="EKD01012.1"/>
    <property type="molecule type" value="Genomic_DNA"/>
</dbReference>
<dbReference type="Proteomes" id="UP000006757">
    <property type="component" value="Unassembled WGS sequence"/>
</dbReference>
<gene>
    <name evidence="4" type="ORF">A1Q2_04699</name>
</gene>
<dbReference type="PANTHER" id="PTHR35152">
    <property type="entry name" value="DOMAIN SIGNALLING PROTEIN, PUTATIVE (AFU_ORTHOLOGUE AFUA_5G11310)-RELATED"/>
    <property type="match status" value="1"/>
</dbReference>
<feature type="transmembrane region" description="Helical" evidence="2">
    <location>
        <begin position="742"/>
        <end position="767"/>
    </location>
</feature>
<accession>K1VNG7</accession>
<keyword evidence="2" id="KW-1133">Transmembrane helix</keyword>
<feature type="transmembrane region" description="Helical" evidence="2">
    <location>
        <begin position="178"/>
        <end position="199"/>
    </location>
</feature>
<proteinExistence type="predicted"/>
<dbReference type="STRING" id="1220162.K1VNG7"/>
<feature type="region of interest" description="Disordered" evidence="1">
    <location>
        <begin position="535"/>
        <end position="568"/>
    </location>
</feature>
<dbReference type="OMA" id="LYIMFIM"/>